<accession>A0ABT5XLC6</accession>
<reference evidence="1 2" key="1">
    <citation type="submission" date="2023-03" db="EMBL/GenBank/DDBJ databases">
        <title>Muricauda XX sp. nov. and Muricauda XXX sp. nov., two novel species isolated from Okinawa Trough.</title>
        <authorList>
            <person name="Cao W."/>
            <person name="Deng X."/>
        </authorList>
    </citation>
    <scope>NUCLEOTIDE SEQUENCE [LARGE SCALE GENOMIC DNA]</scope>
    <source>
        <strain evidence="1 2">81s02</strain>
    </source>
</reference>
<name>A0ABT5XLC6_9FLAO</name>
<evidence type="ECO:0000313" key="2">
    <source>
        <dbReference type="Proteomes" id="UP001217083"/>
    </source>
</evidence>
<gene>
    <name evidence="1" type="ORF">PY091_05235</name>
</gene>
<evidence type="ECO:0000313" key="1">
    <source>
        <dbReference type="EMBL" id="MDF0706610.1"/>
    </source>
</evidence>
<comment type="caution">
    <text evidence="1">The sequence shown here is derived from an EMBL/GenBank/DDBJ whole genome shotgun (WGS) entry which is preliminary data.</text>
</comment>
<proteinExistence type="predicted"/>
<dbReference type="Proteomes" id="UP001217083">
    <property type="component" value="Unassembled WGS sequence"/>
</dbReference>
<dbReference type="RefSeq" id="WP_275648643.1">
    <property type="nucleotide sequence ID" value="NZ_JARFVA010000001.1"/>
</dbReference>
<organism evidence="1 2">
    <name type="scientific">Flagellimonas okinawensis</name>
    <dbReference type="NCBI Taxonomy" id="3031324"/>
    <lineage>
        <taxon>Bacteria</taxon>
        <taxon>Pseudomonadati</taxon>
        <taxon>Bacteroidota</taxon>
        <taxon>Flavobacteriia</taxon>
        <taxon>Flavobacteriales</taxon>
        <taxon>Flavobacteriaceae</taxon>
        <taxon>Flagellimonas</taxon>
    </lineage>
</organism>
<keyword evidence="2" id="KW-1185">Reference proteome</keyword>
<protein>
    <submittedName>
        <fullName evidence="1">Uncharacterized protein</fullName>
    </submittedName>
</protein>
<sequence length="116" mass="13344">MEKEMKRKAEVIIWETAKEHNTDGTDPIEERREAFIEDASIKLVSKLDMYSSAAEHLAKQWSGLVVPPSMGNQIQIKDKFNGVKVFENIWKRENTGTSLTGSEYKSDYKAFREAFI</sequence>
<dbReference type="EMBL" id="JARFVA010000001">
    <property type="protein sequence ID" value="MDF0706610.1"/>
    <property type="molecule type" value="Genomic_DNA"/>
</dbReference>